<organism evidence="8 9">
    <name type="scientific">Persicobacter diffluens</name>
    <dbReference type="NCBI Taxonomy" id="981"/>
    <lineage>
        <taxon>Bacteria</taxon>
        <taxon>Pseudomonadati</taxon>
        <taxon>Bacteroidota</taxon>
        <taxon>Cytophagia</taxon>
        <taxon>Cytophagales</taxon>
        <taxon>Persicobacteraceae</taxon>
        <taxon>Persicobacter</taxon>
    </lineage>
</organism>
<dbReference type="InterPro" id="IPR012944">
    <property type="entry name" value="SusD_RagB_dom"/>
</dbReference>
<dbReference type="CDD" id="cd08977">
    <property type="entry name" value="SusD"/>
    <property type="match status" value="1"/>
</dbReference>
<evidence type="ECO:0000313" key="9">
    <source>
        <dbReference type="Proteomes" id="UP001310022"/>
    </source>
</evidence>
<reference evidence="8 9" key="1">
    <citation type="submission" date="2021-12" db="EMBL/GenBank/DDBJ databases">
        <title>Genome sequencing of bacteria with rrn-lacking chromosome and rrn-plasmid.</title>
        <authorList>
            <person name="Anda M."/>
            <person name="Iwasaki W."/>
        </authorList>
    </citation>
    <scope>NUCLEOTIDE SEQUENCE [LARGE SCALE GENOMIC DNA]</scope>
    <source>
        <strain evidence="8 9">NBRC 15940</strain>
    </source>
</reference>
<dbReference type="RefSeq" id="WP_338239122.1">
    <property type="nucleotide sequence ID" value="NZ_BQKE01000004.1"/>
</dbReference>
<gene>
    <name evidence="8" type="ORF">PEDI_45830</name>
</gene>
<feature type="domain" description="RagB/SusD" evidence="6">
    <location>
        <begin position="345"/>
        <end position="497"/>
    </location>
</feature>
<comment type="caution">
    <text evidence="8">The sequence shown here is derived from an EMBL/GenBank/DDBJ whole genome shotgun (WGS) entry which is preliminary data.</text>
</comment>
<evidence type="ECO:0000313" key="8">
    <source>
        <dbReference type="EMBL" id="GJM64031.1"/>
    </source>
</evidence>
<protein>
    <submittedName>
        <fullName evidence="8">Membrane protein</fullName>
    </submittedName>
</protein>
<evidence type="ECO:0000256" key="1">
    <source>
        <dbReference type="ARBA" id="ARBA00004442"/>
    </source>
</evidence>
<evidence type="ECO:0000256" key="3">
    <source>
        <dbReference type="ARBA" id="ARBA00022729"/>
    </source>
</evidence>
<dbReference type="Pfam" id="PF07980">
    <property type="entry name" value="SusD_RagB"/>
    <property type="match status" value="1"/>
</dbReference>
<keyword evidence="9" id="KW-1185">Reference proteome</keyword>
<evidence type="ECO:0000256" key="4">
    <source>
        <dbReference type="ARBA" id="ARBA00023136"/>
    </source>
</evidence>
<dbReference type="PROSITE" id="PS51257">
    <property type="entry name" value="PROKAR_LIPOPROTEIN"/>
    <property type="match status" value="1"/>
</dbReference>
<accession>A0AAN5AP65</accession>
<evidence type="ECO:0000259" key="6">
    <source>
        <dbReference type="Pfam" id="PF07980"/>
    </source>
</evidence>
<dbReference type="Gene3D" id="1.25.40.390">
    <property type="match status" value="1"/>
</dbReference>
<comment type="similarity">
    <text evidence="2">Belongs to the SusD family.</text>
</comment>
<dbReference type="InterPro" id="IPR033985">
    <property type="entry name" value="SusD-like_N"/>
</dbReference>
<comment type="subcellular location">
    <subcellularLocation>
        <location evidence="1">Cell outer membrane</location>
    </subcellularLocation>
</comment>
<dbReference type="InterPro" id="IPR011990">
    <property type="entry name" value="TPR-like_helical_dom_sf"/>
</dbReference>
<evidence type="ECO:0000259" key="7">
    <source>
        <dbReference type="Pfam" id="PF14322"/>
    </source>
</evidence>
<dbReference type="Proteomes" id="UP001310022">
    <property type="component" value="Unassembled WGS sequence"/>
</dbReference>
<sequence length="497" mass="55727">MNSMIKNKLSIGIPVFFLLIFSACEDFLEKNPQGQQSPNTFFTSEENVERAVFATYNTLLRWELSAFPYLGCNSIISDDADKGSTTEDGPSQIEMDNFTFNPSNPEIFGWWSGNYFGINRANQVLDNIGAVEMSEESRNRFTGEMEFLRGFFHFNLVRSFGGVPIRTSVPNIDEYSIPRNTEEEVYEQVTTDLSNAIEKLPLRSELGEEDLGRVTKGAAQALLAKAYLYQQDYQSAFDLFQEVIASNEYALFESYADLFTPAGHASKEIIFEMFATATPEGGVGSQYNQVQGVRGDLNRGWGFNIPSDALEGAYEADDPRREATFLYAGEITRDGFEVPDVDGIGAYNQKAYRAESEIVNDVGNGGGHLYHIRYADVLLMAAECANELGNSTVALTYLEEVRARARGENADILPEITETAQAALRELIWKERQVEFGMEGIRYFDLIRMDAKQPGYASEQMAIHGKSNFDPAVHFILPVPQQEIERTNGVLEQQPQY</sequence>
<keyword evidence="4" id="KW-0472">Membrane</keyword>
<dbReference type="SUPFAM" id="SSF48452">
    <property type="entry name" value="TPR-like"/>
    <property type="match status" value="1"/>
</dbReference>
<keyword evidence="5" id="KW-0998">Cell outer membrane</keyword>
<dbReference type="EMBL" id="BQKE01000004">
    <property type="protein sequence ID" value="GJM64031.1"/>
    <property type="molecule type" value="Genomic_DNA"/>
</dbReference>
<evidence type="ECO:0000256" key="5">
    <source>
        <dbReference type="ARBA" id="ARBA00023237"/>
    </source>
</evidence>
<name>A0AAN5AP65_9BACT</name>
<evidence type="ECO:0000256" key="2">
    <source>
        <dbReference type="ARBA" id="ARBA00006275"/>
    </source>
</evidence>
<dbReference type="GO" id="GO:0009279">
    <property type="term" value="C:cell outer membrane"/>
    <property type="evidence" value="ECO:0007669"/>
    <property type="project" value="UniProtKB-SubCell"/>
</dbReference>
<proteinExistence type="inferred from homology"/>
<feature type="domain" description="SusD-like N-terminal" evidence="7">
    <location>
        <begin position="26"/>
        <end position="228"/>
    </location>
</feature>
<dbReference type="AlphaFoldDB" id="A0AAN5AP65"/>
<dbReference type="Pfam" id="PF14322">
    <property type="entry name" value="SusD-like_3"/>
    <property type="match status" value="1"/>
</dbReference>
<keyword evidence="3" id="KW-0732">Signal</keyword>